<sequence length="268" mass="31697">MDSVPNLSFGEHWEEGFEVEHRVNTYVYWHKKIKREISRAITLRDRKSLSELVKYSVLLRDIHRETFFSSRSVTFLFSGVASLAPHENPFIELFNEYLSKLPNIPKTQSCKMILKSVCKKFNYQKMVQDLLFDITNRPAENFVIQNTSELRIAVSLLNDVDEHIPQKIKLFRVDPTIDFPIRTLIPYLEESDWVHFINRVDKFPLDLASWECLNDFIRTDLISDVTLDNIRNYVNGYWEKYHKSIKGSPEVEALKDNIFQYLFVDTVH</sequence>
<proteinExistence type="predicted"/>
<name>A0ABR2LCR6_9EUKA</name>
<accession>A0ABR2LCR6</accession>
<protein>
    <submittedName>
        <fullName evidence="1">Uncharacterized protein</fullName>
    </submittedName>
</protein>
<keyword evidence="2" id="KW-1185">Reference proteome</keyword>
<organism evidence="1 2">
    <name type="scientific">Tritrichomonas musculus</name>
    <dbReference type="NCBI Taxonomy" id="1915356"/>
    <lineage>
        <taxon>Eukaryota</taxon>
        <taxon>Metamonada</taxon>
        <taxon>Parabasalia</taxon>
        <taxon>Tritrichomonadida</taxon>
        <taxon>Tritrichomonadidae</taxon>
        <taxon>Tritrichomonas</taxon>
    </lineage>
</organism>
<dbReference type="Proteomes" id="UP001470230">
    <property type="component" value="Unassembled WGS sequence"/>
</dbReference>
<evidence type="ECO:0000313" key="2">
    <source>
        <dbReference type="Proteomes" id="UP001470230"/>
    </source>
</evidence>
<dbReference type="EMBL" id="JAPFFF010000001">
    <property type="protein sequence ID" value="KAK8900335.1"/>
    <property type="molecule type" value="Genomic_DNA"/>
</dbReference>
<reference evidence="1 2" key="1">
    <citation type="submission" date="2024-04" db="EMBL/GenBank/DDBJ databases">
        <title>Tritrichomonas musculus Genome.</title>
        <authorList>
            <person name="Alves-Ferreira E."/>
            <person name="Grigg M."/>
            <person name="Lorenzi H."/>
            <person name="Galac M."/>
        </authorList>
    </citation>
    <scope>NUCLEOTIDE SEQUENCE [LARGE SCALE GENOMIC DNA]</scope>
    <source>
        <strain evidence="1 2">EAF2021</strain>
    </source>
</reference>
<comment type="caution">
    <text evidence="1">The sequence shown here is derived from an EMBL/GenBank/DDBJ whole genome shotgun (WGS) entry which is preliminary data.</text>
</comment>
<gene>
    <name evidence="1" type="ORF">M9Y10_002660</name>
</gene>
<evidence type="ECO:0000313" key="1">
    <source>
        <dbReference type="EMBL" id="KAK8900335.1"/>
    </source>
</evidence>